<gene>
    <name evidence="1" type="ORF">ACFOSU_06640</name>
</gene>
<evidence type="ECO:0000313" key="2">
    <source>
        <dbReference type="Proteomes" id="UP001595462"/>
    </source>
</evidence>
<dbReference type="Proteomes" id="UP001595462">
    <property type="component" value="Unassembled WGS sequence"/>
</dbReference>
<proteinExistence type="predicted"/>
<reference evidence="2" key="1">
    <citation type="journal article" date="2019" name="Int. J. Syst. Evol. Microbiol.">
        <title>The Global Catalogue of Microorganisms (GCM) 10K type strain sequencing project: providing services to taxonomists for standard genome sequencing and annotation.</title>
        <authorList>
            <consortium name="The Broad Institute Genomics Platform"/>
            <consortium name="The Broad Institute Genome Sequencing Center for Infectious Disease"/>
            <person name="Wu L."/>
            <person name="Ma J."/>
        </authorList>
    </citation>
    <scope>NUCLEOTIDE SEQUENCE [LARGE SCALE GENOMIC DNA]</scope>
    <source>
        <strain evidence="2">KCTC 52640</strain>
    </source>
</reference>
<name>A0ABV7ELI5_9GAMM</name>
<comment type="caution">
    <text evidence="1">The sequence shown here is derived from an EMBL/GenBank/DDBJ whole genome shotgun (WGS) entry which is preliminary data.</text>
</comment>
<dbReference type="EMBL" id="JBHRSS010000003">
    <property type="protein sequence ID" value="MFC3103565.1"/>
    <property type="molecule type" value="Genomic_DNA"/>
</dbReference>
<keyword evidence="2" id="KW-1185">Reference proteome</keyword>
<dbReference type="Gene3D" id="2.20.25.10">
    <property type="match status" value="1"/>
</dbReference>
<evidence type="ECO:0000313" key="1">
    <source>
        <dbReference type="EMBL" id="MFC3103565.1"/>
    </source>
</evidence>
<dbReference type="SUPFAM" id="SSF158997">
    <property type="entry name" value="Trm112p-like"/>
    <property type="match status" value="1"/>
</dbReference>
<accession>A0ABV7ELI5</accession>
<organism evidence="1 2">
    <name type="scientific">Salinisphaera aquimarina</name>
    <dbReference type="NCBI Taxonomy" id="2094031"/>
    <lineage>
        <taxon>Bacteria</taxon>
        <taxon>Pseudomonadati</taxon>
        <taxon>Pseudomonadota</taxon>
        <taxon>Gammaproteobacteria</taxon>
        <taxon>Salinisphaerales</taxon>
        <taxon>Salinisphaeraceae</taxon>
        <taxon>Salinisphaera</taxon>
    </lineage>
</organism>
<dbReference type="RefSeq" id="WP_380687713.1">
    <property type="nucleotide sequence ID" value="NZ_JBHRSS010000003.1"/>
</dbReference>
<protein>
    <submittedName>
        <fullName evidence="1">Trm112 family protein</fullName>
    </submittedName>
</protein>
<sequence length="84" mass="8971">MDKQLLDILVCPVSGAPVSLADAALLERVNARIAAGEMHHADDSAVTEPLDVALVTRDGTTLYRVHDGIPMMLPERGIELAPRA</sequence>